<keyword evidence="2 3" id="KW-0472">Membrane</keyword>
<protein>
    <recommendedName>
        <fullName evidence="2">Biotin transporter</fullName>
    </recommendedName>
</protein>
<sequence>MNTAAPAARPSFSPLGLADRSVLWQVAAVALGTLFLALSSYIEVPMVPVPMTMQTFAVVMVGALYGWRLGGITIVAWLIEGAIGLPVLSGGAAGAIHFIGPTAGYLFAFPIAGAIAGWLAEQGWNGNKPVLAFLAAIAGNLACLALGGAWLAVMIGAEQAFIYGVAPFLLGAVLKSALGAAALAGLQRVASKR</sequence>
<dbReference type="Gene3D" id="1.10.1760.20">
    <property type="match status" value="1"/>
</dbReference>
<dbReference type="PANTHER" id="PTHR34295:SF1">
    <property type="entry name" value="BIOTIN TRANSPORTER BIOY"/>
    <property type="match status" value="1"/>
</dbReference>
<keyword evidence="2" id="KW-1003">Cell membrane</keyword>
<dbReference type="InterPro" id="IPR003784">
    <property type="entry name" value="BioY"/>
</dbReference>
<feature type="transmembrane region" description="Helical" evidence="3">
    <location>
        <begin position="56"/>
        <end position="79"/>
    </location>
</feature>
<feature type="transmembrane region" description="Helical" evidence="3">
    <location>
        <begin position="99"/>
        <end position="119"/>
    </location>
</feature>
<evidence type="ECO:0000313" key="4">
    <source>
        <dbReference type="EMBL" id="UXN70456.1"/>
    </source>
</evidence>
<dbReference type="RefSeq" id="WP_262169514.1">
    <property type="nucleotide sequence ID" value="NZ_CP104965.1"/>
</dbReference>
<evidence type="ECO:0000256" key="2">
    <source>
        <dbReference type="PIRNR" id="PIRNR016661"/>
    </source>
</evidence>
<dbReference type="PIRSF" id="PIRSF016661">
    <property type="entry name" value="BioY"/>
    <property type="match status" value="1"/>
</dbReference>
<accession>A0ABY6CDY5</accession>
<dbReference type="PANTHER" id="PTHR34295">
    <property type="entry name" value="BIOTIN TRANSPORTER BIOY"/>
    <property type="match status" value="1"/>
</dbReference>
<feature type="transmembrane region" description="Helical" evidence="3">
    <location>
        <begin position="131"/>
        <end position="155"/>
    </location>
</feature>
<organism evidence="4 5">
    <name type="scientific">Devosia neptuniae</name>
    <dbReference type="NCBI Taxonomy" id="191302"/>
    <lineage>
        <taxon>Bacteria</taxon>
        <taxon>Pseudomonadati</taxon>
        <taxon>Pseudomonadota</taxon>
        <taxon>Alphaproteobacteria</taxon>
        <taxon>Hyphomicrobiales</taxon>
        <taxon>Devosiaceae</taxon>
        <taxon>Devosia</taxon>
    </lineage>
</organism>
<keyword evidence="5" id="KW-1185">Reference proteome</keyword>
<keyword evidence="3" id="KW-1133">Transmembrane helix</keyword>
<gene>
    <name evidence="4" type="ORF">N8A98_04485</name>
</gene>
<proteinExistence type="inferred from homology"/>
<keyword evidence="2" id="KW-0813">Transport</keyword>
<reference evidence="4 5" key="1">
    <citation type="submission" date="2022-09" db="EMBL/GenBank/DDBJ databases">
        <title>Interaction between co-microsymbionts with complementary sets of symbiotic genes in legume-rhizobium systems.</title>
        <authorList>
            <person name="Safronova V."/>
            <person name="Sazanova A."/>
            <person name="Afonin A."/>
            <person name="Chirak E."/>
        </authorList>
    </citation>
    <scope>NUCLEOTIDE SEQUENCE [LARGE SCALE GENOMIC DNA]</scope>
    <source>
        <strain evidence="4 5">A18/4-1</strain>
    </source>
</reference>
<comment type="similarity">
    <text evidence="1 2">Belongs to the BioY family.</text>
</comment>
<keyword evidence="3" id="KW-0812">Transmembrane</keyword>
<dbReference type="EMBL" id="CP104965">
    <property type="protein sequence ID" value="UXN70456.1"/>
    <property type="molecule type" value="Genomic_DNA"/>
</dbReference>
<evidence type="ECO:0000256" key="3">
    <source>
        <dbReference type="SAM" id="Phobius"/>
    </source>
</evidence>
<evidence type="ECO:0000313" key="5">
    <source>
        <dbReference type="Proteomes" id="UP001061862"/>
    </source>
</evidence>
<feature type="transmembrane region" description="Helical" evidence="3">
    <location>
        <begin position="161"/>
        <end position="186"/>
    </location>
</feature>
<dbReference type="Proteomes" id="UP001061862">
    <property type="component" value="Chromosome"/>
</dbReference>
<feature type="transmembrane region" description="Helical" evidence="3">
    <location>
        <begin position="22"/>
        <end position="44"/>
    </location>
</feature>
<evidence type="ECO:0000256" key="1">
    <source>
        <dbReference type="ARBA" id="ARBA00010692"/>
    </source>
</evidence>
<comment type="subcellular location">
    <subcellularLocation>
        <location evidence="2">Cell membrane</location>
        <topology evidence="2">Multi-pass membrane protein</topology>
    </subcellularLocation>
</comment>
<name>A0ABY6CDY5_9HYPH</name>
<dbReference type="Pfam" id="PF02632">
    <property type="entry name" value="BioY"/>
    <property type="match status" value="1"/>
</dbReference>